<accession>A0AAD7UV81</accession>
<dbReference type="InterPro" id="IPR027267">
    <property type="entry name" value="AH/BAR_dom_sf"/>
</dbReference>
<organism evidence="11 12">
    <name type="scientific">Lichtheimia ornata</name>
    <dbReference type="NCBI Taxonomy" id="688661"/>
    <lineage>
        <taxon>Eukaryota</taxon>
        <taxon>Fungi</taxon>
        <taxon>Fungi incertae sedis</taxon>
        <taxon>Mucoromycota</taxon>
        <taxon>Mucoromycotina</taxon>
        <taxon>Mucoromycetes</taxon>
        <taxon>Mucorales</taxon>
        <taxon>Lichtheimiaceae</taxon>
        <taxon>Lichtheimia</taxon>
    </lineage>
</organism>
<dbReference type="Pfam" id="PF00611">
    <property type="entry name" value="FCH"/>
    <property type="match status" value="1"/>
</dbReference>
<evidence type="ECO:0000259" key="8">
    <source>
        <dbReference type="PROSITE" id="PS50002"/>
    </source>
</evidence>
<dbReference type="GeneID" id="83218707"/>
<dbReference type="Gene3D" id="1.20.1270.60">
    <property type="entry name" value="Arfaptin homology (AH) domain/BAR domain"/>
    <property type="match status" value="1"/>
</dbReference>
<keyword evidence="2" id="KW-0479">Metal-binding</keyword>
<evidence type="ECO:0000256" key="3">
    <source>
        <dbReference type="ARBA" id="ARBA00022833"/>
    </source>
</evidence>
<dbReference type="PRINTS" id="PR00008">
    <property type="entry name" value="DAGPEDOMAIN"/>
</dbReference>
<evidence type="ECO:0000256" key="5">
    <source>
        <dbReference type="PROSITE-ProRule" id="PRU01077"/>
    </source>
</evidence>
<dbReference type="AlphaFoldDB" id="A0AAD7UV81"/>
<dbReference type="InterPro" id="IPR001452">
    <property type="entry name" value="SH3_domain"/>
</dbReference>
<dbReference type="InterPro" id="IPR046349">
    <property type="entry name" value="C1-like_sf"/>
</dbReference>
<evidence type="ECO:0000313" key="11">
    <source>
        <dbReference type="EMBL" id="KAJ8653085.1"/>
    </source>
</evidence>
<reference evidence="11 12" key="1">
    <citation type="submission" date="2023-03" db="EMBL/GenBank/DDBJ databases">
        <title>Genome sequence of Lichtheimia ornata CBS 291.66.</title>
        <authorList>
            <person name="Mohabir J.T."/>
            <person name="Shea T.P."/>
            <person name="Kurbessoian T."/>
            <person name="Berby B."/>
            <person name="Fontaine J."/>
            <person name="Livny J."/>
            <person name="Gnirke A."/>
            <person name="Stajich J.E."/>
            <person name="Cuomo C.A."/>
        </authorList>
    </citation>
    <scope>NUCLEOTIDE SEQUENCE [LARGE SCALE GENOMIC DNA]</scope>
    <source>
        <strain evidence="11">CBS 291.66</strain>
    </source>
</reference>
<dbReference type="GO" id="GO:0046872">
    <property type="term" value="F:metal ion binding"/>
    <property type="evidence" value="ECO:0007669"/>
    <property type="project" value="UniProtKB-KW"/>
</dbReference>
<dbReference type="Pfam" id="PF00130">
    <property type="entry name" value="C1_1"/>
    <property type="match status" value="1"/>
</dbReference>
<dbReference type="GO" id="GO:0030036">
    <property type="term" value="P:actin cytoskeleton organization"/>
    <property type="evidence" value="ECO:0007669"/>
    <property type="project" value="UniProtKB-ARBA"/>
</dbReference>
<feature type="region of interest" description="Disordered" evidence="7">
    <location>
        <begin position="569"/>
        <end position="632"/>
    </location>
</feature>
<dbReference type="EMBL" id="JARTCD010000086">
    <property type="protein sequence ID" value="KAJ8653085.1"/>
    <property type="molecule type" value="Genomic_DNA"/>
</dbReference>
<feature type="coiled-coil region" evidence="6">
    <location>
        <begin position="329"/>
        <end position="356"/>
    </location>
</feature>
<feature type="domain" description="SH3" evidence="8">
    <location>
        <begin position="509"/>
        <end position="571"/>
    </location>
</feature>
<dbReference type="SUPFAM" id="SSF57889">
    <property type="entry name" value="Cysteine-rich domain"/>
    <property type="match status" value="1"/>
</dbReference>
<dbReference type="SMART" id="SM00109">
    <property type="entry name" value="C1"/>
    <property type="match status" value="1"/>
</dbReference>
<dbReference type="Gene3D" id="3.30.60.20">
    <property type="match status" value="1"/>
</dbReference>
<dbReference type="SMART" id="SM00055">
    <property type="entry name" value="FCH"/>
    <property type="match status" value="1"/>
</dbReference>
<dbReference type="InterPro" id="IPR020454">
    <property type="entry name" value="DAG/PE-bd"/>
</dbReference>
<dbReference type="PRINTS" id="PR00452">
    <property type="entry name" value="SH3DOMAIN"/>
</dbReference>
<evidence type="ECO:0000256" key="6">
    <source>
        <dbReference type="SAM" id="Coils"/>
    </source>
</evidence>
<feature type="compositionally biased region" description="Low complexity" evidence="7">
    <location>
        <begin position="585"/>
        <end position="618"/>
    </location>
</feature>
<feature type="region of interest" description="Disordered" evidence="7">
    <location>
        <begin position="463"/>
        <end position="502"/>
    </location>
</feature>
<dbReference type="SUPFAM" id="SSF50044">
    <property type="entry name" value="SH3-domain"/>
    <property type="match status" value="2"/>
</dbReference>
<keyword evidence="5 6" id="KW-0175">Coiled coil</keyword>
<dbReference type="CDD" id="cd20824">
    <property type="entry name" value="C1_SpBZZ1-like"/>
    <property type="match status" value="1"/>
</dbReference>
<dbReference type="Proteomes" id="UP001234581">
    <property type="component" value="Unassembled WGS sequence"/>
</dbReference>
<evidence type="ECO:0008006" key="13">
    <source>
        <dbReference type="Google" id="ProtNLM"/>
    </source>
</evidence>
<dbReference type="InterPro" id="IPR001060">
    <property type="entry name" value="FCH_dom"/>
</dbReference>
<dbReference type="PROSITE" id="PS50081">
    <property type="entry name" value="ZF_DAG_PE_2"/>
    <property type="match status" value="1"/>
</dbReference>
<evidence type="ECO:0000256" key="4">
    <source>
        <dbReference type="PROSITE-ProRule" id="PRU00192"/>
    </source>
</evidence>
<evidence type="ECO:0000259" key="10">
    <source>
        <dbReference type="PROSITE" id="PS51741"/>
    </source>
</evidence>
<dbReference type="SUPFAM" id="SSF103657">
    <property type="entry name" value="BAR/IMD domain-like"/>
    <property type="match status" value="1"/>
</dbReference>
<keyword evidence="12" id="KW-1185">Reference proteome</keyword>
<feature type="compositionally biased region" description="Low complexity" evidence="7">
    <location>
        <begin position="477"/>
        <end position="501"/>
    </location>
</feature>
<gene>
    <name evidence="11" type="ORF">O0I10_011306</name>
</gene>
<dbReference type="FunFam" id="2.30.30.40:FF:000072">
    <property type="entry name" value="Unconventional Myosin IB"/>
    <property type="match status" value="1"/>
</dbReference>
<evidence type="ECO:0000313" key="12">
    <source>
        <dbReference type="Proteomes" id="UP001234581"/>
    </source>
</evidence>
<evidence type="ECO:0000256" key="1">
    <source>
        <dbReference type="ARBA" id="ARBA00022443"/>
    </source>
</evidence>
<dbReference type="GO" id="GO:0030833">
    <property type="term" value="P:regulation of actin filament polymerization"/>
    <property type="evidence" value="ECO:0007669"/>
    <property type="project" value="TreeGrafter"/>
</dbReference>
<dbReference type="SMART" id="SM00326">
    <property type="entry name" value="SH3"/>
    <property type="match status" value="2"/>
</dbReference>
<keyword evidence="1 4" id="KW-0728">SH3 domain</keyword>
<dbReference type="PROSITE" id="PS50002">
    <property type="entry name" value="SH3"/>
    <property type="match status" value="2"/>
</dbReference>
<protein>
    <recommendedName>
        <fullName evidence="13">Actin polymerization protein bzz1</fullName>
    </recommendedName>
</protein>
<evidence type="ECO:0000256" key="2">
    <source>
        <dbReference type="ARBA" id="ARBA00022723"/>
    </source>
</evidence>
<dbReference type="Gene3D" id="2.30.30.40">
    <property type="entry name" value="SH3 Domains"/>
    <property type="match status" value="2"/>
</dbReference>
<feature type="domain" description="SH3" evidence="8">
    <location>
        <begin position="630"/>
        <end position="685"/>
    </location>
</feature>
<sequence>MSFGIELRNQVPAIVDYVADGIQQLQRFRNFIRDRSQIEKEYAQKLDNLAKKYSSNSNKSTNVEEDEWEGMDTSTSNAAWKGLITQTGMVAKCHFELMENLNGPMMDALKGTITRKEESRKKHVSFYQKLKAERDRTYQDKDKAKGLYDDSCMEIQNIRNKIAKGTGDQEKYQRQLDNAIIECNNKKNAYLLALSVANAEREKYYEEDLPMLADQLQDLDSTRVLALQEIYRSYIEKTSSTMASIKHYYAEALGPVDQMDATADAAIFQSSHLPDPHQQEDMNKHFSFVPWNGGANAAGTAVDTDDRLVIDEPSVIFLNNKLIKDRRRLDQLGDELSRNSDQMKSFESELKTIQNKASAQYDVTHERLVEVARNVTMLSTQKARVKSEVDLIIQSIGDSGLNMQSHDFKASSFTIPTTCDYCGNTIWGLSKQGMTCKACGLNCHAKCEMKVAPNCTKVKGKINRYHPSPAPQPSPSSTPRTSNATRPSSSLPTSPTTAAPLGTQTIAVESALSVRALYDYNAQSSDELTINEGELLNIIGSEDDGENGWLKVARGQETGYVPANYITFEQTTPSTSPSPPPPVSPFEATTTTTPSPQQPIEEPPIQAQQEHLQEQQQHPIVTHEQSPPPSPPTYVVAMYDFEAVNSDELNIREGDRILVTKKDDSGWWEGTLNGRSGMFPANYVE</sequence>
<evidence type="ECO:0000259" key="9">
    <source>
        <dbReference type="PROSITE" id="PS50081"/>
    </source>
</evidence>
<dbReference type="InterPro" id="IPR002219">
    <property type="entry name" value="PKC_DAG/PE"/>
</dbReference>
<dbReference type="GO" id="GO:0030864">
    <property type="term" value="C:cortical actin cytoskeleton"/>
    <property type="evidence" value="ECO:0007669"/>
    <property type="project" value="UniProtKB-ARBA"/>
</dbReference>
<feature type="domain" description="Phorbol-ester/DAG-type" evidence="9">
    <location>
        <begin position="405"/>
        <end position="455"/>
    </location>
</feature>
<comment type="caution">
    <text evidence="11">The sequence shown here is derived from an EMBL/GenBank/DDBJ whole genome shotgun (WGS) entry which is preliminary data.</text>
</comment>
<dbReference type="PANTHER" id="PTHR15735:SF21">
    <property type="entry name" value="PROTEIN NERVOUS WRECK"/>
    <property type="match status" value="1"/>
</dbReference>
<evidence type="ECO:0000256" key="7">
    <source>
        <dbReference type="SAM" id="MobiDB-lite"/>
    </source>
</evidence>
<name>A0AAD7UV81_9FUNG</name>
<dbReference type="RefSeq" id="XP_058337999.1">
    <property type="nucleotide sequence ID" value="XM_058491275.1"/>
</dbReference>
<proteinExistence type="predicted"/>
<dbReference type="PROSITE" id="PS51741">
    <property type="entry name" value="F_BAR"/>
    <property type="match status" value="1"/>
</dbReference>
<keyword evidence="3" id="KW-0862">Zinc</keyword>
<dbReference type="PROSITE" id="PS00479">
    <property type="entry name" value="ZF_DAG_PE_1"/>
    <property type="match status" value="1"/>
</dbReference>
<dbReference type="InterPro" id="IPR031160">
    <property type="entry name" value="F_BAR_dom"/>
</dbReference>
<dbReference type="PANTHER" id="PTHR15735">
    <property type="entry name" value="FCH AND DOUBLE SH3 DOMAINS PROTEIN"/>
    <property type="match status" value="1"/>
</dbReference>
<dbReference type="InterPro" id="IPR036028">
    <property type="entry name" value="SH3-like_dom_sf"/>
</dbReference>
<dbReference type="Pfam" id="PF14604">
    <property type="entry name" value="SH3_9"/>
    <property type="match status" value="2"/>
</dbReference>
<feature type="domain" description="F-BAR" evidence="10">
    <location>
        <begin position="1"/>
        <end position="264"/>
    </location>
</feature>